<dbReference type="InterPro" id="IPR001584">
    <property type="entry name" value="Integrase_cat-core"/>
</dbReference>
<dbReference type="InterPro" id="IPR050900">
    <property type="entry name" value="Transposase_IS3/IS150/IS904"/>
</dbReference>
<dbReference type="AlphaFoldDB" id="A0A6J4UBE8"/>
<dbReference type="InterPro" id="IPR012337">
    <property type="entry name" value="RNaseH-like_sf"/>
</dbReference>
<dbReference type="PANTHER" id="PTHR46889:SF5">
    <property type="entry name" value="INTEGRASE PROTEIN"/>
    <property type="match status" value="1"/>
</dbReference>
<organism evidence="2">
    <name type="scientific">uncultured Thermomicrobiales bacterium</name>
    <dbReference type="NCBI Taxonomy" id="1645740"/>
    <lineage>
        <taxon>Bacteria</taxon>
        <taxon>Pseudomonadati</taxon>
        <taxon>Thermomicrobiota</taxon>
        <taxon>Thermomicrobia</taxon>
        <taxon>Thermomicrobiales</taxon>
        <taxon>environmental samples</taxon>
    </lineage>
</organism>
<protein>
    <submittedName>
        <fullName evidence="2">Mobile element protein</fullName>
    </submittedName>
</protein>
<reference evidence="2" key="1">
    <citation type="submission" date="2020-02" db="EMBL/GenBank/DDBJ databases">
        <authorList>
            <person name="Meier V. D."/>
        </authorList>
    </citation>
    <scope>NUCLEOTIDE SEQUENCE</scope>
    <source>
        <strain evidence="2">AVDCRST_MAG88</strain>
    </source>
</reference>
<feature type="domain" description="Integrase catalytic" evidence="1">
    <location>
        <begin position="187"/>
        <end position="346"/>
    </location>
</feature>
<gene>
    <name evidence="2" type="ORF">AVDCRST_MAG88-316</name>
</gene>
<dbReference type="PANTHER" id="PTHR46889">
    <property type="entry name" value="TRANSPOSASE INSF FOR INSERTION SEQUENCE IS3B-RELATED"/>
    <property type="match status" value="1"/>
</dbReference>
<dbReference type="Pfam" id="PF13565">
    <property type="entry name" value="HTH_32"/>
    <property type="match status" value="1"/>
</dbReference>
<dbReference type="GO" id="GO:0015074">
    <property type="term" value="P:DNA integration"/>
    <property type="evidence" value="ECO:0007669"/>
    <property type="project" value="InterPro"/>
</dbReference>
<proteinExistence type="predicted"/>
<evidence type="ECO:0000259" key="1">
    <source>
        <dbReference type="PROSITE" id="PS50994"/>
    </source>
</evidence>
<dbReference type="EMBL" id="CADCWM010000104">
    <property type="protein sequence ID" value="CAA9544844.1"/>
    <property type="molecule type" value="Genomic_DNA"/>
</dbReference>
<evidence type="ECO:0000313" key="2">
    <source>
        <dbReference type="EMBL" id="CAA9544844.1"/>
    </source>
</evidence>
<sequence length="368" mass="41808">MLLARCRQRLARIVAVIRHAFRGYVWVRPAAAHAAGTGTDLLRSRAQLLAENALLRHQVLVLRRNVKRPAVTATDRALLVLLAGRVRAWREALLVVQPDTVLRWHRAGFRALWRRKSRPGPGRPPLPAEADALIQRLAAENPRWGAERIRGELLKLGIRVAKRTIQAYLRGHHTPRPQGQTWATFLRNYAPDIWACDFLPVTDLLFRPVYAFFVIALGSRRVVHVAATRHPTDAWVAQQLREATPFDERPRFLIRDNDRKYGPCFARVAAASGIRVLRTPVRAPRANAVCERFLGSVRRECLDHMLVLGERHLHRVLREYVAYFNRERPHQGIGQATPEQSPAGLRNRAGPVCSTPVLGGLHHVYRRA</sequence>
<dbReference type="PROSITE" id="PS50994">
    <property type="entry name" value="INTEGRASE"/>
    <property type="match status" value="1"/>
</dbReference>
<dbReference type="InterPro" id="IPR036397">
    <property type="entry name" value="RNaseH_sf"/>
</dbReference>
<feature type="non-terminal residue" evidence="2">
    <location>
        <position position="368"/>
    </location>
</feature>
<dbReference type="Pfam" id="PF13683">
    <property type="entry name" value="rve_3"/>
    <property type="match status" value="1"/>
</dbReference>
<dbReference type="Gene3D" id="3.30.420.10">
    <property type="entry name" value="Ribonuclease H-like superfamily/Ribonuclease H"/>
    <property type="match status" value="1"/>
</dbReference>
<dbReference type="SUPFAM" id="SSF53098">
    <property type="entry name" value="Ribonuclease H-like"/>
    <property type="match status" value="1"/>
</dbReference>
<name>A0A6J4UBE8_9BACT</name>
<accession>A0A6J4UBE8</accession>
<dbReference type="GO" id="GO:0003676">
    <property type="term" value="F:nucleic acid binding"/>
    <property type="evidence" value="ECO:0007669"/>
    <property type="project" value="InterPro"/>
</dbReference>